<organism evidence="2 3">
    <name type="scientific">Colletotrichum phormii</name>
    <dbReference type="NCBI Taxonomy" id="359342"/>
    <lineage>
        <taxon>Eukaryota</taxon>
        <taxon>Fungi</taxon>
        <taxon>Dikarya</taxon>
        <taxon>Ascomycota</taxon>
        <taxon>Pezizomycotina</taxon>
        <taxon>Sordariomycetes</taxon>
        <taxon>Hypocreomycetidae</taxon>
        <taxon>Glomerellales</taxon>
        <taxon>Glomerellaceae</taxon>
        <taxon>Colletotrichum</taxon>
        <taxon>Colletotrichum acutatum species complex</taxon>
    </lineage>
</organism>
<dbReference type="EMBL" id="JAHMHQ010000001">
    <property type="protein sequence ID" value="KAK1655928.1"/>
    <property type="molecule type" value="Genomic_DNA"/>
</dbReference>
<dbReference type="AlphaFoldDB" id="A0AAJ0A4U7"/>
<evidence type="ECO:0000313" key="3">
    <source>
        <dbReference type="Proteomes" id="UP001243989"/>
    </source>
</evidence>
<dbReference type="Proteomes" id="UP001243989">
    <property type="component" value="Unassembled WGS sequence"/>
</dbReference>
<proteinExistence type="predicted"/>
<accession>A0AAJ0A4U7</accession>
<keyword evidence="1" id="KW-0732">Signal</keyword>
<dbReference type="GeneID" id="85466519"/>
<evidence type="ECO:0000313" key="2">
    <source>
        <dbReference type="EMBL" id="KAK1655928.1"/>
    </source>
</evidence>
<evidence type="ECO:0008006" key="4">
    <source>
        <dbReference type="Google" id="ProtNLM"/>
    </source>
</evidence>
<name>A0AAJ0A4U7_9PEZI</name>
<feature type="chain" id="PRO_5042546792" description="Secreted protein" evidence="1">
    <location>
        <begin position="26"/>
        <end position="283"/>
    </location>
</feature>
<feature type="signal peptide" evidence="1">
    <location>
        <begin position="1"/>
        <end position="25"/>
    </location>
</feature>
<keyword evidence="3" id="KW-1185">Reference proteome</keyword>
<reference evidence="2" key="1">
    <citation type="submission" date="2021-06" db="EMBL/GenBank/DDBJ databases">
        <title>Comparative genomics, transcriptomics and evolutionary studies reveal genomic signatures of adaptation to plant cell wall in hemibiotrophic fungi.</title>
        <authorList>
            <consortium name="DOE Joint Genome Institute"/>
            <person name="Baroncelli R."/>
            <person name="Diaz J.F."/>
            <person name="Benocci T."/>
            <person name="Peng M."/>
            <person name="Battaglia E."/>
            <person name="Haridas S."/>
            <person name="Andreopoulos W."/>
            <person name="Labutti K."/>
            <person name="Pangilinan J."/>
            <person name="Floch G.L."/>
            <person name="Makela M.R."/>
            <person name="Henrissat B."/>
            <person name="Grigoriev I.V."/>
            <person name="Crouch J.A."/>
            <person name="De Vries R.P."/>
            <person name="Sukno S.A."/>
            <person name="Thon M.R."/>
        </authorList>
    </citation>
    <scope>NUCLEOTIDE SEQUENCE</scope>
    <source>
        <strain evidence="2">CBS 102054</strain>
    </source>
</reference>
<comment type="caution">
    <text evidence="2">The sequence shown here is derived from an EMBL/GenBank/DDBJ whole genome shotgun (WGS) entry which is preliminary data.</text>
</comment>
<gene>
    <name evidence="2" type="ORF">BDP81DRAFT_12526</name>
</gene>
<sequence>MGGITTAAVSLSAACLCLATGGVLSVDASLYGIVGHFSFSFIFSFFSSGGRGGCVVEENYVLRKQGRGGFPAREGEMFFFSAREHDISRLGQAHLFFFFLEWTVMISLKSRINEGAERRPRDHSVRPRTRFSHYAALRGNVFWVLLLRRTRHDTPRPWANQQEATFTLHTFSPFFAATVVVLFRDPRWSSGIQGRDNTHRGARGAPVMKKEGMKNDIRVLRIRRGRNVSTNLYDSISACARPLAIIILPPFTVFVPKTTTTRKSGPDELLIFFTTFYTILRCA</sequence>
<protein>
    <recommendedName>
        <fullName evidence="4">Secreted protein</fullName>
    </recommendedName>
</protein>
<evidence type="ECO:0000256" key="1">
    <source>
        <dbReference type="SAM" id="SignalP"/>
    </source>
</evidence>
<dbReference type="RefSeq" id="XP_060451972.1">
    <property type="nucleotide sequence ID" value="XM_060581657.1"/>
</dbReference>